<dbReference type="PROSITE" id="PS51257">
    <property type="entry name" value="PROKAR_LIPOPROTEIN"/>
    <property type="match status" value="1"/>
</dbReference>
<dbReference type="NCBIfam" id="TIGR01180">
    <property type="entry name" value="aman2_put"/>
    <property type="match status" value="1"/>
</dbReference>
<evidence type="ECO:0000259" key="5">
    <source>
        <dbReference type="Pfam" id="PF07971"/>
    </source>
</evidence>
<comment type="cofactor">
    <cofactor evidence="1">
        <name>Ca(2+)</name>
        <dbReference type="ChEBI" id="CHEBI:29108"/>
    </cofactor>
</comment>
<dbReference type="RefSeq" id="WP_138345826.1">
    <property type="nucleotide sequence ID" value="NZ_JACOOG010000001.1"/>
</dbReference>
<organism evidence="7 8">
    <name type="scientific">Bacteroides parvus</name>
    <dbReference type="NCBI Taxonomy" id="2763025"/>
    <lineage>
        <taxon>Bacteria</taxon>
        <taxon>Pseudomonadati</taxon>
        <taxon>Bacteroidota</taxon>
        <taxon>Bacteroidia</taxon>
        <taxon>Bacteroidales</taxon>
        <taxon>Bacteroidaceae</taxon>
        <taxon>Bacteroides</taxon>
    </lineage>
</organism>
<dbReference type="Pfam" id="PF17678">
    <property type="entry name" value="Glyco_hydro_92N"/>
    <property type="match status" value="1"/>
</dbReference>
<dbReference type="Proteomes" id="UP000600230">
    <property type="component" value="Unassembled WGS sequence"/>
</dbReference>
<dbReference type="Pfam" id="PF07971">
    <property type="entry name" value="Glyco_hydro_92"/>
    <property type="match status" value="1"/>
</dbReference>
<evidence type="ECO:0000259" key="6">
    <source>
        <dbReference type="Pfam" id="PF17678"/>
    </source>
</evidence>
<dbReference type="InterPro" id="IPR041371">
    <property type="entry name" value="GH92_N"/>
</dbReference>
<dbReference type="Gene3D" id="1.20.1050.60">
    <property type="entry name" value="alpha-1,2-mannosidase"/>
    <property type="match status" value="1"/>
</dbReference>
<dbReference type="PANTHER" id="PTHR12143">
    <property type="entry name" value="PEPTIDE N-GLYCANASE PNGASE -RELATED"/>
    <property type="match status" value="1"/>
</dbReference>
<feature type="domain" description="Glycosyl hydrolase family 92 N-terminal" evidence="6">
    <location>
        <begin position="30"/>
        <end position="273"/>
    </location>
</feature>
<dbReference type="EMBL" id="JACOOG010000001">
    <property type="protein sequence ID" value="MBC5592697.1"/>
    <property type="molecule type" value="Genomic_DNA"/>
</dbReference>
<evidence type="ECO:0000313" key="7">
    <source>
        <dbReference type="EMBL" id="MBC5592697.1"/>
    </source>
</evidence>
<evidence type="ECO:0000256" key="4">
    <source>
        <dbReference type="SAM" id="SignalP"/>
    </source>
</evidence>
<dbReference type="InterPro" id="IPR005887">
    <property type="entry name" value="GH92_a_mannosidase_put"/>
</dbReference>
<dbReference type="Gene3D" id="1.20.1610.10">
    <property type="entry name" value="alpha-1,2-mannosidases domains"/>
    <property type="match status" value="1"/>
</dbReference>
<comment type="caution">
    <text evidence="7">The sequence shown here is derived from an EMBL/GenBank/DDBJ whole genome shotgun (WGS) entry which is preliminary data.</text>
</comment>
<accession>A0ABR7C515</accession>
<dbReference type="InterPro" id="IPR008928">
    <property type="entry name" value="6-hairpin_glycosidase_sf"/>
</dbReference>
<dbReference type="PANTHER" id="PTHR12143:SF39">
    <property type="entry name" value="SECRETED PROTEIN"/>
    <property type="match status" value="1"/>
</dbReference>
<dbReference type="InterPro" id="IPR050883">
    <property type="entry name" value="PNGase"/>
</dbReference>
<gene>
    <name evidence="7" type="ORF">H8S53_15950</name>
</gene>
<keyword evidence="3" id="KW-0106">Calcium</keyword>
<evidence type="ECO:0000256" key="1">
    <source>
        <dbReference type="ARBA" id="ARBA00001913"/>
    </source>
</evidence>
<dbReference type="SUPFAM" id="SSF48208">
    <property type="entry name" value="Six-hairpin glycosidases"/>
    <property type="match status" value="1"/>
</dbReference>
<protein>
    <submittedName>
        <fullName evidence="7">Glycoside hydrolase family 92 protein</fullName>
    </submittedName>
</protein>
<sequence length="783" mass="87529">MKRLCFLVICMSIIMGCSTSTSSTKALVDYVDPNIGTAHCRWFFYTPAAIPFGMAKLAPSTDAHLGNPGGWQAVGYDFRHTSIEGFANFHEFQVGGVVFAPTVGELQTVPGELENPDGGYRSRFDKKDEVAAPGYYSVLLKDYGVKAELTAMKRVGFHRYTYPKTEQANLIFDIGNKQGESGEVKDAEVQYFEDGRVEGYVITSPVYVNIYQKGADVRMYFSAVLNKKPVQVGTFVKDVVNPGKHQEKGPGAGLYMTFSTEEQEAVEVKVGLSYTSIENARFNRETEAADVTFDQAKKNATDVWNESLSRIYVEGGKETDKVKFYTGLFHALLGRGLASDANGYYPKNNGTVGRIALDEEGNPVHQHYNTDAIWGGFWNLTQLWSLAYPEYYSDWIKSQLLVYQDTGWLGDGIACSKYVSGVGTNFTSLAIAAAYNCGIRDFDVKQGYEAALKNEVEWRGRLEGAGKMDVRQFVERGYSPYEKRFDMVTREEGSGFGASHTMEYSFSSFAVSQFAKHLGKEDDYKLLSNLSNGWKNLYDPETRLIRPKDTKGNFLEDFNPLAPWKGFQEGNAVQYTFYVPHQIDELVDLVGQETFNNRLDSIFLLSQKNIFGGGKEVDAFAGLKTVYNHGNQPNLHISWLFNFSGKPYLSQKWVRAILDEFYGLEGIHGYGYGQDEDQGQLGAWYVMSALGLFDVKGLTEIDPKFQIGAPLFDKITVRLNKDYYPGEKFVIEAKKQAVGDCYLQDISLNNRPQDTVQLPFSEVVKGGKLVLGLGASPNEELTH</sequence>
<dbReference type="InterPro" id="IPR012939">
    <property type="entry name" value="Glyco_hydro_92"/>
</dbReference>
<comment type="subunit">
    <text evidence="2">Monomer.</text>
</comment>
<dbReference type="Gene3D" id="3.30.2080.10">
    <property type="entry name" value="GH92 mannosidase domain"/>
    <property type="match status" value="1"/>
</dbReference>
<evidence type="ECO:0000256" key="2">
    <source>
        <dbReference type="ARBA" id="ARBA00011245"/>
    </source>
</evidence>
<keyword evidence="4" id="KW-0732">Signal</keyword>
<name>A0ABR7C515_9BACE</name>
<dbReference type="GO" id="GO:0016787">
    <property type="term" value="F:hydrolase activity"/>
    <property type="evidence" value="ECO:0007669"/>
    <property type="project" value="UniProtKB-KW"/>
</dbReference>
<dbReference type="Gene3D" id="2.70.98.10">
    <property type="match status" value="1"/>
</dbReference>
<feature type="signal peptide" evidence="4">
    <location>
        <begin position="1"/>
        <end position="22"/>
    </location>
</feature>
<keyword evidence="7" id="KW-0378">Hydrolase</keyword>
<dbReference type="InterPro" id="IPR014718">
    <property type="entry name" value="GH-type_carb-bd"/>
</dbReference>
<evidence type="ECO:0000313" key="8">
    <source>
        <dbReference type="Proteomes" id="UP000600230"/>
    </source>
</evidence>
<reference evidence="7 8" key="1">
    <citation type="submission" date="2020-08" db="EMBL/GenBank/DDBJ databases">
        <title>Genome public.</title>
        <authorList>
            <person name="Liu C."/>
            <person name="Sun Q."/>
        </authorList>
    </citation>
    <scope>NUCLEOTIDE SEQUENCE [LARGE SCALE GENOMIC DNA]</scope>
    <source>
        <strain evidence="7 8">NSJ-21</strain>
    </source>
</reference>
<proteinExistence type="predicted"/>
<keyword evidence="8" id="KW-1185">Reference proteome</keyword>
<feature type="chain" id="PRO_5047169831" evidence="4">
    <location>
        <begin position="23"/>
        <end position="783"/>
    </location>
</feature>
<feature type="domain" description="Glycosyl hydrolase family 92" evidence="5">
    <location>
        <begin position="279"/>
        <end position="774"/>
    </location>
</feature>
<evidence type="ECO:0000256" key="3">
    <source>
        <dbReference type="ARBA" id="ARBA00022837"/>
    </source>
</evidence>